<evidence type="ECO:0000313" key="3">
    <source>
        <dbReference type="Proteomes" id="UP001317532"/>
    </source>
</evidence>
<gene>
    <name evidence="2" type="ORF">WPS_09930</name>
</gene>
<organism evidence="2 3">
    <name type="scientific">Vulcanimicrobium alpinum</name>
    <dbReference type="NCBI Taxonomy" id="3016050"/>
    <lineage>
        <taxon>Bacteria</taxon>
        <taxon>Bacillati</taxon>
        <taxon>Vulcanimicrobiota</taxon>
        <taxon>Vulcanimicrobiia</taxon>
        <taxon>Vulcanimicrobiales</taxon>
        <taxon>Vulcanimicrobiaceae</taxon>
        <taxon>Vulcanimicrobium</taxon>
    </lineage>
</organism>
<dbReference type="Proteomes" id="UP001317532">
    <property type="component" value="Chromosome"/>
</dbReference>
<sequence>MLRVAVPIDVSAVTSTASAAFALATPLRVGDLLAAAVIEALGPRAPQDKRERVIRSTLAGLAGGEYVVEIDGRIYTDPHDVAVCSGTVTLRFFLRRALRAA</sequence>
<keyword evidence="3" id="KW-1185">Reference proteome</keyword>
<reference evidence="2 3" key="1">
    <citation type="journal article" date="2022" name="ISME Commun">
        <title>Vulcanimicrobium alpinus gen. nov. sp. nov., the first cultivated representative of the candidate phylum 'Eremiobacterota', is a metabolically versatile aerobic anoxygenic phototroph.</title>
        <authorList>
            <person name="Yabe S."/>
            <person name="Muto K."/>
            <person name="Abe K."/>
            <person name="Yokota A."/>
            <person name="Staudigel H."/>
            <person name="Tebo B.M."/>
        </authorList>
    </citation>
    <scope>NUCLEOTIDE SEQUENCE [LARGE SCALE GENOMIC DNA]</scope>
    <source>
        <strain evidence="2 3">WC8-2</strain>
    </source>
</reference>
<dbReference type="AlphaFoldDB" id="A0AAN1XUF5"/>
<proteinExistence type="predicted"/>
<dbReference type="KEGG" id="vab:WPS_09930"/>
<feature type="chain" id="PRO_5043047341" evidence="1">
    <location>
        <begin position="20"/>
        <end position="101"/>
    </location>
</feature>
<keyword evidence="1" id="KW-0732">Signal</keyword>
<feature type="signal peptide" evidence="1">
    <location>
        <begin position="1"/>
        <end position="19"/>
    </location>
</feature>
<name>A0AAN1XUF5_UNVUL</name>
<evidence type="ECO:0000313" key="2">
    <source>
        <dbReference type="EMBL" id="BDE05717.1"/>
    </source>
</evidence>
<evidence type="ECO:0000256" key="1">
    <source>
        <dbReference type="SAM" id="SignalP"/>
    </source>
</evidence>
<protein>
    <submittedName>
        <fullName evidence="2">Uncharacterized protein</fullName>
    </submittedName>
</protein>
<dbReference type="EMBL" id="AP025523">
    <property type="protein sequence ID" value="BDE05717.1"/>
    <property type="molecule type" value="Genomic_DNA"/>
</dbReference>
<accession>A0AAN1XUF5</accession>